<proteinExistence type="predicted"/>
<protein>
    <submittedName>
        <fullName evidence="1">YdcH family protein</fullName>
    </submittedName>
</protein>
<dbReference type="EMBL" id="JAEKPD010000031">
    <property type="protein sequence ID" value="MBJ3764589.1"/>
    <property type="molecule type" value="Genomic_DNA"/>
</dbReference>
<sequence length="78" mass="9089">MKVTSARKRPSIMARVENLHRRRGELSARIYAELRRPAPCSMTLQTLKRERLRLKDEIARFDGLLRRSNTHSSLFPAA</sequence>
<dbReference type="Gene3D" id="6.10.280.50">
    <property type="match status" value="1"/>
</dbReference>
<evidence type="ECO:0000313" key="2">
    <source>
        <dbReference type="Proteomes" id="UP000642488"/>
    </source>
</evidence>
<accession>A0A934ICF4</accession>
<name>A0A934ICF4_9RHOB</name>
<comment type="caution">
    <text evidence="1">The sequence shown here is derived from an EMBL/GenBank/DDBJ whole genome shotgun (WGS) entry which is preliminary data.</text>
</comment>
<reference evidence="1" key="1">
    <citation type="submission" date="2020-12" db="EMBL/GenBank/DDBJ databases">
        <title>Bacterial taxonomy.</title>
        <authorList>
            <person name="Pan X."/>
        </authorList>
    </citation>
    <scope>NUCLEOTIDE SEQUENCE</scope>
    <source>
        <strain evidence="1">KCTC 52957</strain>
    </source>
</reference>
<dbReference type="AlphaFoldDB" id="A0A934ICF4"/>
<keyword evidence="2" id="KW-1185">Reference proteome</keyword>
<dbReference type="Pfam" id="PF04325">
    <property type="entry name" value="DUF465"/>
    <property type="match status" value="1"/>
</dbReference>
<organism evidence="1 2">
    <name type="scientific">Palleronia pontilimi</name>
    <dbReference type="NCBI Taxonomy" id="1964209"/>
    <lineage>
        <taxon>Bacteria</taxon>
        <taxon>Pseudomonadati</taxon>
        <taxon>Pseudomonadota</taxon>
        <taxon>Alphaproteobacteria</taxon>
        <taxon>Rhodobacterales</taxon>
        <taxon>Roseobacteraceae</taxon>
        <taxon>Palleronia</taxon>
    </lineage>
</organism>
<dbReference type="RefSeq" id="WP_198917760.1">
    <property type="nucleotide sequence ID" value="NZ_JAEKPD010000031.1"/>
</dbReference>
<gene>
    <name evidence="1" type="ORF">ILP92_17780</name>
</gene>
<dbReference type="InterPro" id="IPR038444">
    <property type="entry name" value="DUF465_sf"/>
</dbReference>
<evidence type="ECO:0000313" key="1">
    <source>
        <dbReference type="EMBL" id="MBJ3764589.1"/>
    </source>
</evidence>
<dbReference type="InterPro" id="IPR007420">
    <property type="entry name" value="DUF465"/>
</dbReference>
<dbReference type="Proteomes" id="UP000642488">
    <property type="component" value="Unassembled WGS sequence"/>
</dbReference>